<dbReference type="GO" id="GO:0031347">
    <property type="term" value="P:regulation of defense response"/>
    <property type="evidence" value="ECO:0000318"/>
    <property type="project" value="GO_Central"/>
</dbReference>
<dbReference type="Pfam" id="PF09425">
    <property type="entry name" value="Jas_motif"/>
    <property type="match status" value="1"/>
</dbReference>
<feature type="compositionally biased region" description="Basic and acidic residues" evidence="5">
    <location>
        <begin position="191"/>
        <end position="201"/>
    </location>
</feature>
<evidence type="ECO:0000313" key="8">
    <source>
        <dbReference type="EnsemblPlants" id="Ma05_p04890.1"/>
    </source>
</evidence>
<evidence type="ECO:0000256" key="5">
    <source>
        <dbReference type="SAM" id="MobiDB-lite"/>
    </source>
</evidence>
<dbReference type="PANTHER" id="PTHR33077:SF140">
    <property type="entry name" value="PROTEIN TIFY 10B"/>
    <property type="match status" value="1"/>
</dbReference>
<feature type="domain" description="Tify" evidence="6">
    <location>
        <begin position="112"/>
        <end position="147"/>
    </location>
</feature>
<comment type="subcellular location">
    <subcellularLocation>
        <location evidence="4">Nucleus</location>
    </subcellularLocation>
</comment>
<gene>
    <name evidence="7" type="ORF">GSMUA_257270.1</name>
</gene>
<comment type="function">
    <text evidence="4">Repressor of jasmonate responses.</text>
</comment>
<organism evidence="8 9">
    <name type="scientific">Musa acuminata subsp. malaccensis</name>
    <name type="common">Wild banana</name>
    <name type="synonym">Musa malaccensis</name>
    <dbReference type="NCBI Taxonomy" id="214687"/>
    <lineage>
        <taxon>Eukaryota</taxon>
        <taxon>Viridiplantae</taxon>
        <taxon>Streptophyta</taxon>
        <taxon>Embryophyta</taxon>
        <taxon>Tracheophyta</taxon>
        <taxon>Spermatophyta</taxon>
        <taxon>Magnoliopsida</taxon>
        <taxon>Liliopsida</taxon>
        <taxon>Zingiberales</taxon>
        <taxon>Musaceae</taxon>
        <taxon>Musa</taxon>
    </lineage>
</organism>
<evidence type="ECO:0000313" key="9">
    <source>
        <dbReference type="Proteomes" id="UP000012960"/>
    </source>
</evidence>
<name>A0A804J118_MUSAM</name>
<dbReference type="InterPro" id="IPR040390">
    <property type="entry name" value="TIFY/JAZ"/>
</dbReference>
<protein>
    <recommendedName>
        <fullName evidence="4">Protein TIFY</fullName>
    </recommendedName>
    <alternativeName>
        <fullName evidence="4">Jasmonate ZIM domain-containing protein</fullName>
    </alternativeName>
</protein>
<dbReference type="GO" id="GO:2000022">
    <property type="term" value="P:regulation of jasmonic acid mediated signaling pathway"/>
    <property type="evidence" value="ECO:0000318"/>
    <property type="project" value="GO_Central"/>
</dbReference>
<dbReference type="AlphaFoldDB" id="A0A804J118"/>
<dbReference type="Proteomes" id="UP000012960">
    <property type="component" value="Unplaced"/>
</dbReference>
<evidence type="ECO:0000259" key="6">
    <source>
        <dbReference type="PROSITE" id="PS51320"/>
    </source>
</evidence>
<evidence type="ECO:0000256" key="2">
    <source>
        <dbReference type="ARBA" id="ARBA00022819"/>
    </source>
</evidence>
<dbReference type="KEGG" id="mus:103983987"/>
<keyword evidence="3" id="KW-0832">Ubl conjugation</keyword>
<accession>A0A804J118</accession>
<dbReference type="EnsemblPlants" id="Ma05_t04890.1">
    <property type="protein sequence ID" value="Ma05_p04890.1"/>
    <property type="gene ID" value="Ma05_g04890"/>
</dbReference>
<dbReference type="InterPro" id="IPR010399">
    <property type="entry name" value="Tify_dom"/>
</dbReference>
<reference evidence="7" key="1">
    <citation type="submission" date="2021-03" db="EMBL/GenBank/DDBJ databases">
        <authorList>
            <consortium name="Genoscope - CEA"/>
            <person name="William W."/>
        </authorList>
    </citation>
    <scope>NUCLEOTIDE SEQUENCE</scope>
    <source>
        <strain evidence="7">Doubled-haploid Pahang</strain>
    </source>
</reference>
<evidence type="ECO:0000313" key="7">
    <source>
        <dbReference type="EMBL" id="CAG1837550.1"/>
    </source>
</evidence>
<reference evidence="8" key="2">
    <citation type="submission" date="2021-05" db="UniProtKB">
        <authorList>
            <consortium name="EnsemblPlants"/>
        </authorList>
    </citation>
    <scope>IDENTIFICATION</scope>
    <source>
        <strain evidence="8">subsp. malaccensis</strain>
    </source>
</reference>
<dbReference type="PROSITE" id="PS51320">
    <property type="entry name" value="TIFY"/>
    <property type="match status" value="1"/>
</dbReference>
<dbReference type="PANTHER" id="PTHR33077">
    <property type="entry name" value="PROTEIN TIFY 4A-RELATED-RELATED"/>
    <property type="match status" value="1"/>
</dbReference>
<comment type="similarity">
    <text evidence="1 4">Belongs to the TIFY/JAZ family.</text>
</comment>
<keyword evidence="2 4" id="KW-1184">Jasmonic acid signaling pathway</keyword>
<dbReference type="InterPro" id="IPR018467">
    <property type="entry name" value="CCT_CS"/>
</dbReference>
<evidence type="ECO:0000256" key="4">
    <source>
        <dbReference type="RuleBase" id="RU369065"/>
    </source>
</evidence>
<dbReference type="EMBL" id="HG996470">
    <property type="protein sequence ID" value="CAG1837550.1"/>
    <property type="molecule type" value="Genomic_DNA"/>
</dbReference>
<feature type="region of interest" description="Disordered" evidence="5">
    <location>
        <begin position="34"/>
        <end position="88"/>
    </location>
</feature>
<evidence type="ECO:0000256" key="1">
    <source>
        <dbReference type="ARBA" id="ARBA00008614"/>
    </source>
</evidence>
<feature type="region of interest" description="Disordered" evidence="5">
    <location>
        <begin position="153"/>
        <end position="241"/>
    </location>
</feature>
<dbReference type="GO" id="GO:0009611">
    <property type="term" value="P:response to wounding"/>
    <property type="evidence" value="ECO:0000318"/>
    <property type="project" value="GO_Central"/>
</dbReference>
<dbReference type="Pfam" id="PF06200">
    <property type="entry name" value="tify"/>
    <property type="match status" value="1"/>
</dbReference>
<sequence length="241" mass="26310">MAGQKMGSKGEKTNFSLACRLLSQYLKEKRGVGGLGLEMAPPKPLDQQAQDQSRAPVTMSLLPGLDVPGDDRAENDHEKNPTKSMDLLPRLSGFDSCFLPEEEESVKTAETQKMEKSQLTIFYGGKVLVFDKFPADKAMDLMGMATNESMAAQSHSFSEPLTSTPGADSSSGKLKANTSDMPIPRRNSLRRFLEKRKDRVNAKAPYQVDGSSEVKPECPGSDWLNLGRQVSQPQHSSASGK</sequence>
<dbReference type="OMA" id="QNSCKSP"/>
<feature type="compositionally biased region" description="Polar residues" evidence="5">
    <location>
        <begin position="153"/>
        <end position="180"/>
    </location>
</feature>
<feature type="compositionally biased region" description="Basic and acidic residues" evidence="5">
    <location>
        <begin position="69"/>
        <end position="81"/>
    </location>
</feature>
<evidence type="ECO:0000256" key="3">
    <source>
        <dbReference type="ARBA" id="ARBA00022843"/>
    </source>
</evidence>
<keyword evidence="4" id="KW-0539">Nucleus</keyword>
<feature type="compositionally biased region" description="Polar residues" evidence="5">
    <location>
        <begin position="228"/>
        <end position="241"/>
    </location>
</feature>
<dbReference type="SMART" id="SM00979">
    <property type="entry name" value="TIFY"/>
    <property type="match status" value="1"/>
</dbReference>
<comment type="domain">
    <text evidence="4">The jas domain is required for interaction with COI1.</text>
</comment>
<proteinExistence type="inferred from homology"/>
<dbReference type="GO" id="GO:0005634">
    <property type="term" value="C:nucleus"/>
    <property type="evidence" value="ECO:0000318"/>
    <property type="project" value="GO_Central"/>
</dbReference>
<dbReference type="OrthoDB" id="1937734at2759"/>
<dbReference type="Gramene" id="Ma05_t04890.1">
    <property type="protein sequence ID" value="Ma05_p04890.1"/>
    <property type="gene ID" value="Ma05_g04890"/>
</dbReference>
<keyword evidence="9" id="KW-1185">Reference proteome</keyword>